<organism evidence="1 2">
    <name type="scientific">Allomesorhizobium camelthorni</name>
    <dbReference type="NCBI Taxonomy" id="475069"/>
    <lineage>
        <taxon>Bacteria</taxon>
        <taxon>Pseudomonadati</taxon>
        <taxon>Pseudomonadota</taxon>
        <taxon>Alphaproteobacteria</taxon>
        <taxon>Hyphomicrobiales</taxon>
        <taxon>Phyllobacteriaceae</taxon>
        <taxon>Allomesorhizobium</taxon>
    </lineage>
</organism>
<protein>
    <submittedName>
        <fullName evidence="1">Uncharacterized protein</fullName>
    </submittedName>
</protein>
<dbReference type="AlphaFoldDB" id="A0A6G4WMS2"/>
<name>A0A6G4WMS2_9HYPH</name>
<reference evidence="1 2" key="1">
    <citation type="submission" date="2020-02" db="EMBL/GenBank/DDBJ databases">
        <title>Genome sequence of strain CCNWXJ40-4.</title>
        <authorList>
            <person name="Gao J."/>
            <person name="Sun J."/>
        </authorList>
    </citation>
    <scope>NUCLEOTIDE SEQUENCE [LARGE SCALE GENOMIC DNA]</scope>
    <source>
        <strain evidence="1 2">CCNWXJ 40-4</strain>
    </source>
</reference>
<evidence type="ECO:0000313" key="1">
    <source>
        <dbReference type="EMBL" id="NGO55483.1"/>
    </source>
</evidence>
<comment type="caution">
    <text evidence="1">The sequence shown here is derived from an EMBL/GenBank/DDBJ whole genome shotgun (WGS) entry which is preliminary data.</text>
</comment>
<dbReference type="EMBL" id="JAAKZF010000102">
    <property type="protein sequence ID" value="NGO55483.1"/>
    <property type="molecule type" value="Genomic_DNA"/>
</dbReference>
<sequence length="121" mass="14351">MDKTIVFDPRWAGRAIPEKHWHFHRQLLARYGIVLAPGEFSEMLRDIKSGHAQLIEKRSGKRAIYSVRITRLYERVYVLSDGKDIFTAWPPLRKLNEIRRQMNRPKLFLRLRPVVNPDDVS</sequence>
<dbReference type="RefSeq" id="WP_165033836.1">
    <property type="nucleotide sequence ID" value="NZ_JAAKZF010000102.1"/>
</dbReference>
<gene>
    <name evidence="1" type="ORF">G6N73_31335</name>
</gene>
<evidence type="ECO:0000313" key="2">
    <source>
        <dbReference type="Proteomes" id="UP001642900"/>
    </source>
</evidence>
<dbReference type="Proteomes" id="UP001642900">
    <property type="component" value="Unassembled WGS sequence"/>
</dbReference>
<keyword evidence="2" id="KW-1185">Reference proteome</keyword>
<accession>A0A6G4WMS2</accession>
<proteinExistence type="predicted"/>